<dbReference type="AlphaFoldDB" id="H1ZXL5"/>
<organism evidence="1">
    <name type="scientific">Escherichia coli</name>
    <dbReference type="NCBI Taxonomy" id="562"/>
    <lineage>
        <taxon>Bacteria</taxon>
        <taxon>Pseudomonadati</taxon>
        <taxon>Pseudomonadota</taxon>
        <taxon>Gammaproteobacteria</taxon>
        <taxon>Enterobacterales</taxon>
        <taxon>Enterobacteriaceae</taxon>
        <taxon>Escherichia</taxon>
    </lineage>
</organism>
<name>H1ZXL5_ECOLX</name>
<reference evidence="1" key="2">
    <citation type="submission" date="2012-01" db="EMBL/GenBank/DDBJ databases">
        <title>New insights into the fitness-associated mechanisms of ExPECs revealed by the genotypic and phenotypic characterization of large plasmids of APEC 7122 (O78:K80:H9).</title>
        <authorList>
            <person name="Mellata M."/>
            <person name="Maddux J."/>
            <person name="Nam T."/>
            <person name="Thomson N."/>
            <person name="Hauser H."/>
            <person name="Stevens N.P."/>
            <person name="Mukhopadhyay S."/>
            <person name="Nickerson C."/>
            <person name="Sarker S."/>
            <person name="Crabbe A."/>
            <person name="Curtis III R."/>
        </authorList>
    </citation>
    <scope>NUCLEOTIDE SEQUENCE [LARGE SCALE GENOMIC DNA]</scope>
    <source>
        <strain evidence="1">APEC strain 7122</strain>
        <plasmid evidence="1">pChi7122-2</plasmid>
    </source>
</reference>
<proteinExistence type="predicted"/>
<gene>
    <name evidence="1" type="ORF">MM2_082</name>
</gene>
<keyword evidence="1" id="KW-0614">Plasmid</keyword>
<dbReference type="EMBL" id="FR851303">
    <property type="protein sequence ID" value="CCA64296.1"/>
    <property type="molecule type" value="Genomic_DNA"/>
</dbReference>
<evidence type="ECO:0000313" key="1">
    <source>
        <dbReference type="EMBL" id="CCA64296.1"/>
    </source>
</evidence>
<accession>H1ZXL5</accession>
<protein>
    <submittedName>
        <fullName evidence="1">Uncharacterized protein</fullName>
    </submittedName>
</protein>
<sequence length="46" mass="5554">MMFFKNQDLFQAPAIHIYVFCQSSGWQVMRTQEQKEENTGKRQMQI</sequence>
<reference evidence="1" key="1">
    <citation type="submission" date="2011-04" db="EMBL/GenBank/DDBJ databases">
        <authorList>
            <person name="Aslett M."/>
        </authorList>
    </citation>
    <scope>NUCLEOTIDE SEQUENCE [LARGE SCALE GENOMIC DNA]</scope>
    <source>
        <strain evidence="1">APEC strain 7122</strain>
        <plasmid evidence="1">pChi7122-2</plasmid>
    </source>
</reference>
<geneLocation type="plasmid" evidence="1">
    <name>pChi7122-2</name>
</geneLocation>